<feature type="compositionally biased region" description="Basic and acidic residues" evidence="2">
    <location>
        <begin position="291"/>
        <end position="302"/>
    </location>
</feature>
<protein>
    <submittedName>
        <fullName evidence="4">Uncharacterized protein</fullName>
    </submittedName>
</protein>
<keyword evidence="5" id="KW-1185">Reference proteome</keyword>
<proteinExistence type="predicted"/>
<dbReference type="EMBL" id="NBCO01000052">
    <property type="protein sequence ID" value="ORC83995.1"/>
    <property type="molecule type" value="Genomic_DNA"/>
</dbReference>
<comment type="caution">
    <text evidence="4">The sequence shown here is derived from an EMBL/GenBank/DDBJ whole genome shotgun (WGS) entry which is preliminary data.</text>
</comment>
<evidence type="ECO:0000313" key="4">
    <source>
        <dbReference type="EMBL" id="ORC83995.1"/>
    </source>
</evidence>
<dbReference type="Proteomes" id="UP000192257">
    <property type="component" value="Unassembled WGS sequence"/>
</dbReference>
<organism evidence="4 5">
    <name type="scientific">Trypanosoma theileri</name>
    <dbReference type="NCBI Taxonomy" id="67003"/>
    <lineage>
        <taxon>Eukaryota</taxon>
        <taxon>Discoba</taxon>
        <taxon>Euglenozoa</taxon>
        <taxon>Kinetoplastea</taxon>
        <taxon>Metakinetoplastina</taxon>
        <taxon>Trypanosomatida</taxon>
        <taxon>Trypanosomatidae</taxon>
        <taxon>Trypanosoma</taxon>
    </lineage>
</organism>
<gene>
    <name evidence="4" type="ORF">TM35_000521390</name>
</gene>
<reference evidence="4 5" key="1">
    <citation type="submission" date="2017-03" db="EMBL/GenBank/DDBJ databases">
        <title>An alternative strategy for trypanosome survival in the mammalian bloodstream revealed through genome and transcriptome analysis of the ubiquitous bovine parasite Trypanosoma (Megatrypanum) theileri.</title>
        <authorList>
            <person name="Kelly S."/>
            <person name="Ivens A."/>
            <person name="Mott A."/>
            <person name="O'Neill E."/>
            <person name="Emms D."/>
            <person name="Macleod O."/>
            <person name="Voorheis P."/>
            <person name="Matthews J."/>
            <person name="Matthews K."/>
            <person name="Carrington M."/>
        </authorList>
    </citation>
    <scope>NUCLEOTIDE SEQUENCE [LARGE SCALE GENOMIC DNA]</scope>
    <source>
        <strain evidence="4">Edinburgh</strain>
    </source>
</reference>
<dbReference type="VEuPathDB" id="TriTrypDB:TM35_000521390"/>
<name>A0A1X0NH00_9TRYP</name>
<feature type="coiled-coil region" evidence="1">
    <location>
        <begin position="198"/>
        <end position="236"/>
    </location>
</feature>
<feature type="chain" id="PRO_5012416640" evidence="3">
    <location>
        <begin position="28"/>
        <end position="388"/>
    </location>
</feature>
<keyword evidence="1" id="KW-0175">Coiled coil</keyword>
<dbReference type="RefSeq" id="XP_028878061.1">
    <property type="nucleotide sequence ID" value="XM_029030681.1"/>
</dbReference>
<feature type="region of interest" description="Disordered" evidence="2">
    <location>
        <begin position="286"/>
        <end position="313"/>
    </location>
</feature>
<feature type="signal peptide" evidence="3">
    <location>
        <begin position="1"/>
        <end position="27"/>
    </location>
</feature>
<evidence type="ECO:0000256" key="2">
    <source>
        <dbReference type="SAM" id="MobiDB-lite"/>
    </source>
</evidence>
<evidence type="ECO:0000256" key="1">
    <source>
        <dbReference type="SAM" id="Coils"/>
    </source>
</evidence>
<sequence length="388" mass="43887">MTTMLKQMRRIVYLLVLLQCCVCVAFAEESSSNGVSEAERLPKEWVNKAREMLNLAYNVTAGGEGCLNVWERVVKENEETVSRAHDGVKNITDLVKEIRVKMISDYPEDGSRDKEIMLNMTEEDFSVEDAIELLKKMEKALEGNEPPVASAEALEKMDRATHVCVNALNSIEDAERGIEGVLPEFHGFREDVEKITTLKDLETDCKEALKRLSDVKEQLELQKLNATHALEKAKGQVSGWENAMTTLINLGNFTPEEALKVTKIEHHVESRQPVSENMKVEIRNSLSNIKNKSEAEKEKMCGKENVTTTERREKAVEEIDKEVAEEFKSATERIEKERRLAAEEKARRAAEEKAKNDKKKEDNSVRPSLMHSPLLLLLLCVLGCTLVC</sequence>
<feature type="compositionally biased region" description="Basic and acidic residues" evidence="2">
    <location>
        <begin position="339"/>
        <end position="364"/>
    </location>
</feature>
<dbReference type="GeneID" id="39990461"/>
<keyword evidence="3" id="KW-0732">Signal</keyword>
<feature type="region of interest" description="Disordered" evidence="2">
    <location>
        <begin position="339"/>
        <end position="366"/>
    </location>
</feature>
<evidence type="ECO:0000313" key="5">
    <source>
        <dbReference type="Proteomes" id="UP000192257"/>
    </source>
</evidence>
<accession>A0A1X0NH00</accession>
<dbReference type="AlphaFoldDB" id="A0A1X0NH00"/>
<evidence type="ECO:0000256" key="3">
    <source>
        <dbReference type="SAM" id="SignalP"/>
    </source>
</evidence>